<dbReference type="EMBL" id="JAMKPW020000032">
    <property type="protein sequence ID" value="KAK8203121.1"/>
    <property type="molecule type" value="Genomic_DNA"/>
</dbReference>
<evidence type="ECO:0000313" key="2">
    <source>
        <dbReference type="Proteomes" id="UP001320706"/>
    </source>
</evidence>
<name>A0ACC3SDG2_9PEZI</name>
<accession>A0ACC3SDG2</accession>
<keyword evidence="2" id="KW-1185">Reference proteome</keyword>
<dbReference type="Proteomes" id="UP001320706">
    <property type="component" value="Unassembled WGS sequence"/>
</dbReference>
<reference evidence="1" key="1">
    <citation type="submission" date="2024-02" db="EMBL/GenBank/DDBJ databases">
        <title>Metagenome Assembled Genome of Zalaria obscura JY119.</title>
        <authorList>
            <person name="Vighnesh L."/>
            <person name="Jagadeeshwari U."/>
            <person name="Venkata Ramana C."/>
            <person name="Sasikala C."/>
        </authorList>
    </citation>
    <scope>NUCLEOTIDE SEQUENCE</scope>
    <source>
        <strain evidence="1">JY119</strain>
    </source>
</reference>
<evidence type="ECO:0000313" key="1">
    <source>
        <dbReference type="EMBL" id="KAK8203121.1"/>
    </source>
</evidence>
<organism evidence="1 2">
    <name type="scientific">Zalaria obscura</name>
    <dbReference type="NCBI Taxonomy" id="2024903"/>
    <lineage>
        <taxon>Eukaryota</taxon>
        <taxon>Fungi</taxon>
        <taxon>Dikarya</taxon>
        <taxon>Ascomycota</taxon>
        <taxon>Pezizomycotina</taxon>
        <taxon>Dothideomycetes</taxon>
        <taxon>Dothideomycetidae</taxon>
        <taxon>Dothideales</taxon>
        <taxon>Zalariaceae</taxon>
        <taxon>Zalaria</taxon>
    </lineage>
</organism>
<gene>
    <name evidence="1" type="ORF">M8818_005346</name>
</gene>
<protein>
    <submittedName>
        <fullName evidence="1">Uncharacterized protein</fullName>
    </submittedName>
</protein>
<sequence length="895" mass="101101">MEEDIVQESSSNSSTHDEVARDVPPAVNGVRGENQDQGDDYSDRGSHDSEDEDDDIDREDDGGDRPGYDRILDFYPFREDTSTPHEGEIRMLEQSPEHSALKDLYWKQQAFFDVEDPDIRPQETGQIEWSTEKFNGTLDNPTRERVMTSETVRIGGYDWQLKILPRGNGATDRVSVYVENLSIRNMPDVEWPEKDLPIPSLSSQYETTRKVMQQPSVSAQIGVIMYNPAEPRVHEFKADAHRFTRKSPDHGWTRFTNVSWYELHRRSPMQRQPLLRNDRLCVKAYVRIINDPTCCMWSHEDRYEMAGNLGYTGLLPFPFPGAIGAVLQLWLHASPLREVLYQAKGTPQDRSSPLATMQKLLFYMRARPKVDQSWVYNQLSSAMVSLRRRQPPLRSTDDVIQTMDVLMTALEEELGCKPFRSLFGSDQPFSGKRATRLTIGSHASIQSMVDAASSGFPSQAKLLTIDLERQIFDDKKRHYKKLRDKVEINDEVTVNGVKFLLYGIVTHKGYLSSDTYQAYVRPQHKGLWYRHDNTQVTRLTRKSAVSRHEGSSTLRPLEEPVWGEGRAGRCPPYAPPGDKAVAYVALYINSTVGPINEAWNVPQWILDHFKSEVQPLRPLRDSDILMTDAPVALVDPLGLGTVQVQTAEVGFVPTPATVLDILLDGPSGVDNRDGPPAPVPTYLLEREAAEAMVSLTSAGGIPQLAEPIAKEMVNESSQTGAQGEKHNHAAPKTTEEPEQVTINYFTQPNYSGTMLKGAYHGTGHLIYLNGDEYTGSFQHSQRSGHGSQTYQNGDTYKGEWSHDLQHGQGTYTEIKTGNSYTGGWVEGKKHGRGITYWKVSEEEKKLCQICCEREMDAAFYDCGHVVACRECARQVHDCPVCRRRVRDVVKLYYMA</sequence>
<proteinExistence type="predicted"/>
<comment type="caution">
    <text evidence="1">The sequence shown here is derived from an EMBL/GenBank/DDBJ whole genome shotgun (WGS) entry which is preliminary data.</text>
</comment>